<dbReference type="GO" id="GO:0005694">
    <property type="term" value="C:chromosome"/>
    <property type="evidence" value="ECO:0007669"/>
    <property type="project" value="TreeGrafter"/>
</dbReference>
<dbReference type="SMART" id="SM00470">
    <property type="entry name" value="ParB"/>
    <property type="match status" value="1"/>
</dbReference>
<dbReference type="GO" id="GO:0003677">
    <property type="term" value="F:DNA binding"/>
    <property type="evidence" value="ECO:0007669"/>
    <property type="project" value="InterPro"/>
</dbReference>
<evidence type="ECO:0000313" key="3">
    <source>
        <dbReference type="EMBL" id="VVT06807.1"/>
    </source>
</evidence>
<dbReference type="PANTHER" id="PTHR33375:SF1">
    <property type="entry name" value="CHROMOSOME-PARTITIONING PROTEIN PARB-RELATED"/>
    <property type="match status" value="1"/>
</dbReference>
<dbReference type="Proteomes" id="UP000326857">
    <property type="component" value="Unassembled WGS sequence"/>
</dbReference>
<dbReference type="Pfam" id="PF02195">
    <property type="entry name" value="ParB_N"/>
    <property type="match status" value="1"/>
</dbReference>
<dbReference type="Pfam" id="PF07506">
    <property type="entry name" value="RepB"/>
    <property type="match status" value="1"/>
</dbReference>
<dbReference type="InterPro" id="IPR004437">
    <property type="entry name" value="ParB/RepB/Spo0J"/>
</dbReference>
<dbReference type="GO" id="GO:0007059">
    <property type="term" value="P:chromosome segregation"/>
    <property type="evidence" value="ECO:0007669"/>
    <property type="project" value="TreeGrafter"/>
</dbReference>
<reference evidence="3 4" key="1">
    <citation type="submission" date="2019-09" db="EMBL/GenBank/DDBJ databases">
        <authorList>
            <person name="Dittami M. S."/>
        </authorList>
    </citation>
    <scope>NUCLEOTIDE SEQUENCE [LARGE SCALE GENOMIC DNA]</scope>
    <source>
        <strain evidence="3">SPHINGO391</strain>
    </source>
</reference>
<evidence type="ECO:0000256" key="1">
    <source>
        <dbReference type="ARBA" id="ARBA00006295"/>
    </source>
</evidence>
<sequence length="292" mass="32258">MTPDIIDISIASVEVLNPRVRNRKVFEELVESIRAVGLKRPIMVRRSPTGQGFELICGQGRMEAFVKLGATAIPAIVIEATRDECYVMSLVENMARRNLSPLELIREVGVLRQRGYSHTEIARKVGFSPEYVWTINFLLEKGEERLLDSVERGVIPHTIAAEIARADDAQVQRALTEAYEAGSLPGAQVLAIRRIVDQRNLIGKGIKLVRTGPKRSQPTTAAALVRAYQKEVERQRLLVKKATLTEGRLTFIVGAMGKLLADEHFVTLLRAEGLASLPHPVAQRLGIAGDPT</sequence>
<feature type="domain" description="ParB-like N-terminal" evidence="2">
    <location>
        <begin position="6"/>
        <end position="94"/>
    </location>
</feature>
<dbReference type="EMBL" id="CABVLI010000032">
    <property type="protein sequence ID" value="VVT06807.1"/>
    <property type="molecule type" value="Genomic_DNA"/>
</dbReference>
<dbReference type="Gene3D" id="1.10.10.2830">
    <property type="match status" value="1"/>
</dbReference>
<proteinExistence type="inferred from homology"/>
<dbReference type="InterPro" id="IPR003115">
    <property type="entry name" value="ParB_N"/>
</dbReference>
<protein>
    <submittedName>
        <fullName evidence="3">Chromosome partitioning protein ParB</fullName>
    </submittedName>
</protein>
<gene>
    <name evidence="3" type="ORF">SPHINGO391_380123</name>
</gene>
<dbReference type="RefSeq" id="WP_151990309.1">
    <property type="nucleotide sequence ID" value="NZ_LR701528.1"/>
</dbReference>
<dbReference type="InterPro" id="IPR011111">
    <property type="entry name" value="Plasmid_RepB"/>
</dbReference>
<dbReference type="PANTHER" id="PTHR33375">
    <property type="entry name" value="CHROMOSOME-PARTITIONING PROTEIN PARB-RELATED"/>
    <property type="match status" value="1"/>
</dbReference>
<dbReference type="NCBIfam" id="TIGR00180">
    <property type="entry name" value="parB_part"/>
    <property type="match status" value="1"/>
</dbReference>
<comment type="similarity">
    <text evidence="1">Belongs to the ParB family.</text>
</comment>
<organism evidence="3 4">
    <name type="scientific">Sphingomonas aurantiaca</name>
    <dbReference type="NCBI Taxonomy" id="185949"/>
    <lineage>
        <taxon>Bacteria</taxon>
        <taxon>Pseudomonadati</taxon>
        <taxon>Pseudomonadota</taxon>
        <taxon>Alphaproteobacteria</taxon>
        <taxon>Sphingomonadales</taxon>
        <taxon>Sphingomonadaceae</taxon>
        <taxon>Sphingomonas</taxon>
    </lineage>
</organism>
<dbReference type="Gene3D" id="3.90.1530.30">
    <property type="match status" value="1"/>
</dbReference>
<evidence type="ECO:0000313" key="4">
    <source>
        <dbReference type="Proteomes" id="UP000326857"/>
    </source>
</evidence>
<dbReference type="InterPro" id="IPR036086">
    <property type="entry name" value="ParB/Sulfiredoxin_sf"/>
</dbReference>
<accession>A0A5E7YJC4</accession>
<dbReference type="AlphaFoldDB" id="A0A5E7YJC4"/>
<evidence type="ECO:0000259" key="2">
    <source>
        <dbReference type="SMART" id="SM00470"/>
    </source>
</evidence>
<dbReference type="InterPro" id="IPR050336">
    <property type="entry name" value="Chromosome_partition/occlusion"/>
</dbReference>
<dbReference type="SUPFAM" id="SSF110849">
    <property type="entry name" value="ParB/Sulfiredoxin"/>
    <property type="match status" value="1"/>
</dbReference>
<name>A0A5E7YJC4_9SPHN</name>
<dbReference type="SUPFAM" id="SSF109709">
    <property type="entry name" value="KorB DNA-binding domain-like"/>
    <property type="match status" value="1"/>
</dbReference>